<dbReference type="InterPro" id="IPR051010">
    <property type="entry name" value="BCAA_transport"/>
</dbReference>
<dbReference type="Proteomes" id="UP000269265">
    <property type="component" value="Unassembled WGS sequence"/>
</dbReference>
<evidence type="ECO:0000259" key="4">
    <source>
        <dbReference type="Pfam" id="PF13458"/>
    </source>
</evidence>
<sequence length="411" mass="44652">MRFPHRTLAVLIAASLTSAAAFAQKGETVKVAWIDPLSGLMASIGQNQLKSYQFVAEKLNASNPAGVKFEIISIDNKLSPAESLNALKSAADQGVRYVVQGLGSGAALALVDGINKHNERNPGKELVFLNYAAVDPDLTNSKCSYWHFRYDADTSMKMEALTTFIKEQADVKKVYLINQNYAHGHQVAKYAKAGLARKRPDVQVVGDDLHPLAQVRDFAPYVAKIKASGADTVITGNWGSDLALLVKAANDAGLTAKFYTYYGNFGGTPTALGKAADGRVYQVGYGHYNMGGVYGQLLTDFKKRFNDDFYSAAVYSVMVSLSDAMAKAKSTDPVKVAAALEGLKFKTFNGDVEMRKGDHQLQQPLFITKWQPVDAKNAYDVEKTGMTFGLVKAYDAYVSSTPSSCQMKRPS</sequence>
<dbReference type="PANTHER" id="PTHR30483:SF6">
    <property type="entry name" value="PERIPLASMIC BINDING PROTEIN OF ABC TRANSPORTER FOR NATURAL AMINO ACIDS"/>
    <property type="match status" value="1"/>
</dbReference>
<protein>
    <submittedName>
        <fullName evidence="5">Branched-chain amino acid ABC transporter substrate-binding protein</fullName>
    </submittedName>
</protein>
<feature type="domain" description="Leucine-binding protein" evidence="4">
    <location>
        <begin position="28"/>
        <end position="371"/>
    </location>
</feature>
<evidence type="ECO:0000256" key="1">
    <source>
        <dbReference type="ARBA" id="ARBA00010062"/>
    </source>
</evidence>
<dbReference type="AlphaFoldDB" id="A0A3R8SAD9"/>
<keyword evidence="6" id="KW-1185">Reference proteome</keyword>
<reference evidence="5 6" key="1">
    <citation type="submission" date="2018-12" db="EMBL/GenBank/DDBJ databases">
        <title>The whole draft genome of Aquabacterium sp. SJQ9.</title>
        <authorList>
            <person name="Sun L."/>
            <person name="Gao X."/>
            <person name="Chen W."/>
            <person name="Huang K."/>
        </authorList>
    </citation>
    <scope>NUCLEOTIDE SEQUENCE [LARGE SCALE GENOMIC DNA]</scope>
    <source>
        <strain evidence="5 6">SJQ9</strain>
    </source>
</reference>
<dbReference type="Gene3D" id="3.40.50.2300">
    <property type="match status" value="2"/>
</dbReference>
<dbReference type="EMBL" id="RSED01000002">
    <property type="protein sequence ID" value="RRS05995.1"/>
    <property type="molecule type" value="Genomic_DNA"/>
</dbReference>
<name>A0A3R8SAD9_9BURK</name>
<keyword evidence="2 3" id="KW-0732">Signal</keyword>
<dbReference type="InterPro" id="IPR028082">
    <property type="entry name" value="Peripla_BP_I"/>
</dbReference>
<dbReference type="CDD" id="cd06329">
    <property type="entry name" value="PBP1_SBP-like"/>
    <property type="match status" value="1"/>
</dbReference>
<proteinExistence type="inferred from homology"/>
<accession>A0A3R8SAD9</accession>
<evidence type="ECO:0000313" key="5">
    <source>
        <dbReference type="EMBL" id="RRS05995.1"/>
    </source>
</evidence>
<dbReference type="SUPFAM" id="SSF53822">
    <property type="entry name" value="Periplasmic binding protein-like I"/>
    <property type="match status" value="1"/>
</dbReference>
<dbReference type="RefSeq" id="WP_125241902.1">
    <property type="nucleotide sequence ID" value="NZ_RSED01000002.1"/>
</dbReference>
<comment type="similarity">
    <text evidence="1">Belongs to the leucine-binding protein family.</text>
</comment>
<evidence type="ECO:0000256" key="3">
    <source>
        <dbReference type="SAM" id="SignalP"/>
    </source>
</evidence>
<comment type="caution">
    <text evidence="5">The sequence shown here is derived from an EMBL/GenBank/DDBJ whole genome shotgun (WGS) entry which is preliminary data.</text>
</comment>
<dbReference type="InterPro" id="IPR028081">
    <property type="entry name" value="Leu-bd"/>
</dbReference>
<feature type="chain" id="PRO_5018593982" evidence="3">
    <location>
        <begin position="24"/>
        <end position="411"/>
    </location>
</feature>
<evidence type="ECO:0000256" key="2">
    <source>
        <dbReference type="ARBA" id="ARBA00022729"/>
    </source>
</evidence>
<dbReference type="Pfam" id="PF13458">
    <property type="entry name" value="Peripla_BP_6"/>
    <property type="match status" value="1"/>
</dbReference>
<feature type="signal peptide" evidence="3">
    <location>
        <begin position="1"/>
        <end position="23"/>
    </location>
</feature>
<dbReference type="PANTHER" id="PTHR30483">
    <property type="entry name" value="LEUCINE-SPECIFIC-BINDING PROTEIN"/>
    <property type="match status" value="1"/>
</dbReference>
<gene>
    <name evidence="5" type="ORF">EIP75_03835</name>
</gene>
<evidence type="ECO:0000313" key="6">
    <source>
        <dbReference type="Proteomes" id="UP000269265"/>
    </source>
</evidence>
<organism evidence="5 6">
    <name type="scientific">Aquabacterium soli</name>
    <dbReference type="NCBI Taxonomy" id="2493092"/>
    <lineage>
        <taxon>Bacteria</taxon>
        <taxon>Pseudomonadati</taxon>
        <taxon>Pseudomonadota</taxon>
        <taxon>Betaproteobacteria</taxon>
        <taxon>Burkholderiales</taxon>
        <taxon>Aquabacterium</taxon>
    </lineage>
</organism>
<dbReference type="OrthoDB" id="5289062at2"/>